<dbReference type="PROSITE" id="PS51671">
    <property type="entry name" value="ACT"/>
    <property type="match status" value="1"/>
</dbReference>
<dbReference type="Pfam" id="PF00696">
    <property type="entry name" value="AA_kinase"/>
    <property type="match status" value="1"/>
</dbReference>
<dbReference type="CDD" id="cd04913">
    <property type="entry name" value="ACT_AKii-LysC-BS-like_1"/>
    <property type="match status" value="1"/>
</dbReference>
<dbReference type="SUPFAM" id="SSF55021">
    <property type="entry name" value="ACT-like"/>
    <property type="match status" value="2"/>
</dbReference>
<organism evidence="16 17">
    <name type="scientific">Psychrobacter frigidicola</name>
    <dbReference type="NCBI Taxonomy" id="45611"/>
    <lineage>
        <taxon>Bacteria</taxon>
        <taxon>Pseudomonadati</taxon>
        <taxon>Pseudomonadota</taxon>
        <taxon>Gammaproteobacteria</taxon>
        <taxon>Moraxellales</taxon>
        <taxon>Moraxellaceae</taxon>
        <taxon>Psychrobacter</taxon>
    </lineage>
</organism>
<dbReference type="Gene3D" id="3.40.1160.10">
    <property type="entry name" value="Acetylglutamate kinase-like"/>
    <property type="match status" value="1"/>
</dbReference>
<dbReference type="NCBIfam" id="NF005154">
    <property type="entry name" value="PRK06635.1-2"/>
    <property type="match status" value="1"/>
</dbReference>
<dbReference type="NCBIfam" id="TIGR00656">
    <property type="entry name" value="asp_kin_monofn"/>
    <property type="match status" value="1"/>
</dbReference>
<comment type="pathway">
    <text evidence="1 14">Amino-acid biosynthesis; L-lysine biosynthesis via DAP pathway; (S)-tetrahydrodipicolinate from L-aspartate: step 1/4.</text>
</comment>
<dbReference type="InterPro" id="IPR041740">
    <property type="entry name" value="AKii-LysC-BS"/>
</dbReference>
<comment type="pathway">
    <text evidence="2 14">Amino-acid biosynthesis; L-methionine biosynthesis via de novo pathway; L-homoserine from L-aspartate: step 1/3.</text>
</comment>
<dbReference type="GO" id="GO:0009090">
    <property type="term" value="P:homoserine biosynthetic process"/>
    <property type="evidence" value="ECO:0007669"/>
    <property type="project" value="TreeGrafter"/>
</dbReference>
<keyword evidence="8 13" id="KW-0418">Kinase</keyword>
<dbReference type="FunFam" id="3.30.2130.10:FF:000002">
    <property type="entry name" value="Aspartokinase"/>
    <property type="match status" value="1"/>
</dbReference>
<dbReference type="GO" id="GO:0004072">
    <property type="term" value="F:aspartate kinase activity"/>
    <property type="evidence" value="ECO:0007669"/>
    <property type="project" value="UniProtKB-EC"/>
</dbReference>
<dbReference type="SUPFAM" id="SSF53633">
    <property type="entry name" value="Carbamate kinase-like"/>
    <property type="match status" value="1"/>
</dbReference>
<evidence type="ECO:0000256" key="12">
    <source>
        <dbReference type="PIRSR" id="PIRSR000726-1"/>
    </source>
</evidence>
<dbReference type="GO" id="GO:0005524">
    <property type="term" value="F:ATP binding"/>
    <property type="evidence" value="ECO:0007669"/>
    <property type="project" value="UniProtKB-KW"/>
</dbReference>
<comment type="catalytic activity">
    <reaction evidence="11 13">
        <text>L-aspartate + ATP = 4-phospho-L-aspartate + ADP</text>
        <dbReference type="Rhea" id="RHEA:23776"/>
        <dbReference type="ChEBI" id="CHEBI:29991"/>
        <dbReference type="ChEBI" id="CHEBI:30616"/>
        <dbReference type="ChEBI" id="CHEBI:57535"/>
        <dbReference type="ChEBI" id="CHEBI:456216"/>
        <dbReference type="EC" id="2.7.2.4"/>
    </reaction>
</comment>
<evidence type="ECO:0000256" key="10">
    <source>
        <dbReference type="ARBA" id="ARBA00023154"/>
    </source>
</evidence>
<evidence type="ECO:0000256" key="4">
    <source>
        <dbReference type="ARBA" id="ARBA00010122"/>
    </source>
</evidence>
<proteinExistence type="inferred from homology"/>
<dbReference type="OrthoDB" id="9799110at2"/>
<evidence type="ECO:0000256" key="7">
    <source>
        <dbReference type="ARBA" id="ARBA00022741"/>
    </source>
</evidence>
<dbReference type="InterPro" id="IPR054352">
    <property type="entry name" value="ACT_Aspartokinase"/>
</dbReference>
<accession>A0A5C7A3I6</accession>
<comment type="caution">
    <text evidence="16">The sequence shown here is derived from an EMBL/GenBank/DDBJ whole genome shotgun (WGS) entry which is preliminary data.</text>
</comment>
<dbReference type="UniPathway" id="UPA00034">
    <property type="reaction ID" value="UER00015"/>
</dbReference>
<protein>
    <recommendedName>
        <fullName evidence="13">Aspartokinase</fullName>
        <ecNumber evidence="13">2.7.2.4</ecNumber>
    </recommendedName>
</protein>
<keyword evidence="5 14" id="KW-0028">Amino-acid biosynthesis</keyword>
<feature type="binding site" evidence="12">
    <location>
        <position position="179"/>
    </location>
    <ligand>
        <name>ATP</name>
        <dbReference type="ChEBI" id="CHEBI:30616"/>
    </ligand>
</feature>
<comment type="similarity">
    <text evidence="4 13">Belongs to the aspartokinase family.</text>
</comment>
<dbReference type="CDD" id="cd04936">
    <property type="entry name" value="ACT_AKii-LysC-BS-like_2"/>
    <property type="match status" value="1"/>
</dbReference>
<dbReference type="AlphaFoldDB" id="A0A5C7A3I6"/>
<keyword evidence="17" id="KW-1185">Reference proteome</keyword>
<dbReference type="RefSeq" id="WP_147222403.1">
    <property type="nucleotide sequence ID" value="NZ_CAJGYY010000001.1"/>
</dbReference>
<evidence type="ECO:0000256" key="3">
    <source>
        <dbReference type="ARBA" id="ARBA00005139"/>
    </source>
</evidence>
<dbReference type="InterPro" id="IPR001048">
    <property type="entry name" value="Asp/Glu/Uridylate_kinase"/>
</dbReference>
<dbReference type="Pfam" id="PF22468">
    <property type="entry name" value="ACT_9"/>
    <property type="match status" value="2"/>
</dbReference>
<dbReference type="NCBIfam" id="TIGR00657">
    <property type="entry name" value="asp_kinases"/>
    <property type="match status" value="1"/>
</dbReference>
<dbReference type="InterPro" id="IPR045865">
    <property type="entry name" value="ACT-like_dom_sf"/>
</dbReference>
<dbReference type="CDD" id="cd04261">
    <property type="entry name" value="AAK_AKii-LysC-BS"/>
    <property type="match status" value="1"/>
</dbReference>
<keyword evidence="9 12" id="KW-0067">ATP-binding</keyword>
<dbReference type="NCBIfam" id="NF005155">
    <property type="entry name" value="PRK06635.1-4"/>
    <property type="match status" value="1"/>
</dbReference>
<dbReference type="GO" id="GO:0005829">
    <property type="term" value="C:cytosol"/>
    <property type="evidence" value="ECO:0007669"/>
    <property type="project" value="TreeGrafter"/>
</dbReference>
<evidence type="ECO:0000256" key="11">
    <source>
        <dbReference type="ARBA" id="ARBA00047872"/>
    </source>
</evidence>
<dbReference type="Proteomes" id="UP000321903">
    <property type="component" value="Unassembled WGS sequence"/>
</dbReference>
<dbReference type="EMBL" id="VORZ01000001">
    <property type="protein sequence ID" value="TXD98187.1"/>
    <property type="molecule type" value="Genomic_DNA"/>
</dbReference>
<dbReference type="GO" id="GO:0009089">
    <property type="term" value="P:lysine biosynthetic process via diaminopimelate"/>
    <property type="evidence" value="ECO:0007669"/>
    <property type="project" value="UniProtKB-UniPathway"/>
</dbReference>
<keyword evidence="7 12" id="KW-0547">Nucleotide-binding</keyword>
<dbReference type="PRINTS" id="PR00474">
    <property type="entry name" value="GLU5KINASE"/>
</dbReference>
<dbReference type="InterPro" id="IPR001341">
    <property type="entry name" value="Asp_kinase"/>
</dbReference>
<dbReference type="UniPathway" id="UPA00050">
    <property type="reaction ID" value="UER00461"/>
</dbReference>
<feature type="binding site" evidence="12">
    <location>
        <position position="74"/>
    </location>
    <ligand>
        <name>substrate</name>
    </ligand>
</feature>
<evidence type="ECO:0000256" key="8">
    <source>
        <dbReference type="ARBA" id="ARBA00022777"/>
    </source>
</evidence>
<dbReference type="EC" id="2.7.2.4" evidence="13"/>
<evidence type="ECO:0000256" key="2">
    <source>
        <dbReference type="ARBA" id="ARBA00004986"/>
    </source>
</evidence>
<dbReference type="InterPro" id="IPR002912">
    <property type="entry name" value="ACT_dom"/>
</dbReference>
<dbReference type="UniPathway" id="UPA00051">
    <property type="reaction ID" value="UER00462"/>
</dbReference>
<dbReference type="PROSITE" id="PS00324">
    <property type="entry name" value="ASPARTOKINASE"/>
    <property type="match status" value="1"/>
</dbReference>
<sequence>MALIVQKYGGTSMGSIDRIKNVAKRIKRWHDHGHQVVVVVSAMSGETNRLIDLARQISTQPDPREYDQMVSTGEQVSISLLAMAIKELGVGARSFTGRQVAIKTDGEHNKARIESIDDKNIRAQLDAGNVVIVAGFQGIDEHGDATTLGRGGSDTTGVAIAASLGADECQIYTDVDGVYTTDPRVTSKAKKLEKITFEEMLEMASLGSKILQIRSVEFAGKYGVPLRVLSSFDEDNDGSFDDDFKDNVGTLITIDEGDNMENAIISGIAFNRDEAKIVVRAVPDHPGIASAILSPIGRANIEIDMIVQNLSINGMTDFSFTVNRTDMEKTMKVLNEQVKDEIGATEVIGNSDVVKVSLVGVGMRSHAGVASLMFQTLAENNINIEMISTSEIKVSVLIQEQYLEKAVKSLHTAFGLDREDGDSKVAG</sequence>
<evidence type="ECO:0000259" key="15">
    <source>
        <dbReference type="PROSITE" id="PS51671"/>
    </source>
</evidence>
<dbReference type="PANTHER" id="PTHR21499">
    <property type="entry name" value="ASPARTATE KINASE"/>
    <property type="match status" value="1"/>
</dbReference>
<dbReference type="InterPro" id="IPR001057">
    <property type="entry name" value="Glu/AcGlu_kinase"/>
</dbReference>
<keyword evidence="10" id="KW-0457">Lysine biosynthesis</keyword>
<evidence type="ECO:0000313" key="17">
    <source>
        <dbReference type="Proteomes" id="UP000321903"/>
    </source>
</evidence>
<comment type="pathway">
    <text evidence="3 14">Amino-acid biosynthesis; L-threonine biosynthesis; L-threonine from L-aspartate: step 1/5.</text>
</comment>
<feature type="binding site" evidence="12">
    <location>
        <begin position="173"/>
        <end position="174"/>
    </location>
    <ligand>
        <name>ATP</name>
        <dbReference type="ChEBI" id="CHEBI:30616"/>
    </ligand>
</feature>
<evidence type="ECO:0000256" key="6">
    <source>
        <dbReference type="ARBA" id="ARBA00022679"/>
    </source>
</evidence>
<evidence type="ECO:0000256" key="14">
    <source>
        <dbReference type="RuleBase" id="RU004249"/>
    </source>
</evidence>
<reference evidence="16 17" key="1">
    <citation type="submission" date="2019-08" db="EMBL/GenBank/DDBJ databases">
        <title>Genome sequence of Psychrobacter frigidicola ACAM304 (type strain).</title>
        <authorList>
            <person name="Bowman J.P."/>
        </authorList>
    </citation>
    <scope>NUCLEOTIDE SEQUENCE [LARGE SCALE GENOMIC DNA]</scope>
    <source>
        <strain evidence="16 17">ACAM 304</strain>
    </source>
</reference>
<dbReference type="FunFam" id="3.40.1160.10:FF:000002">
    <property type="entry name" value="Aspartokinase"/>
    <property type="match status" value="1"/>
</dbReference>
<feature type="binding site" evidence="12">
    <location>
        <position position="47"/>
    </location>
    <ligand>
        <name>substrate</name>
    </ligand>
</feature>
<dbReference type="PIRSF" id="PIRSF000726">
    <property type="entry name" value="Asp_kin"/>
    <property type="match status" value="1"/>
</dbReference>
<dbReference type="PANTHER" id="PTHR21499:SF3">
    <property type="entry name" value="ASPARTOKINASE"/>
    <property type="match status" value="1"/>
</dbReference>
<dbReference type="InterPro" id="IPR005260">
    <property type="entry name" value="Asp_kin_monofn"/>
</dbReference>
<name>A0A5C7A3I6_9GAMM</name>
<keyword evidence="6 13" id="KW-0808">Transferase</keyword>
<dbReference type="GO" id="GO:0009088">
    <property type="term" value="P:threonine biosynthetic process"/>
    <property type="evidence" value="ECO:0007669"/>
    <property type="project" value="UniProtKB-UniPathway"/>
</dbReference>
<evidence type="ECO:0000256" key="1">
    <source>
        <dbReference type="ARBA" id="ARBA00004766"/>
    </source>
</evidence>
<dbReference type="Gene3D" id="3.30.2130.10">
    <property type="entry name" value="VC0802-like"/>
    <property type="match status" value="1"/>
</dbReference>
<evidence type="ECO:0000256" key="9">
    <source>
        <dbReference type="ARBA" id="ARBA00022840"/>
    </source>
</evidence>
<dbReference type="InterPro" id="IPR036393">
    <property type="entry name" value="AceGlu_kinase-like_sf"/>
</dbReference>
<feature type="binding site" evidence="12">
    <location>
        <begin position="7"/>
        <end position="10"/>
    </location>
    <ligand>
        <name>ATP</name>
        <dbReference type="ChEBI" id="CHEBI:30616"/>
    </ligand>
</feature>
<evidence type="ECO:0000256" key="13">
    <source>
        <dbReference type="RuleBase" id="RU003448"/>
    </source>
</evidence>
<feature type="domain" description="ACT" evidence="15">
    <location>
        <begin position="277"/>
        <end position="361"/>
    </location>
</feature>
<dbReference type="InterPro" id="IPR018042">
    <property type="entry name" value="Aspartate_kinase_CS"/>
</dbReference>
<gene>
    <name evidence="16" type="ORF">ES754_04425</name>
</gene>
<evidence type="ECO:0000313" key="16">
    <source>
        <dbReference type="EMBL" id="TXD98187.1"/>
    </source>
</evidence>
<feature type="binding site" evidence="12">
    <location>
        <position position="184"/>
    </location>
    <ligand>
        <name>ATP</name>
        <dbReference type="ChEBI" id="CHEBI:30616"/>
    </ligand>
</feature>
<evidence type="ECO:0000256" key="5">
    <source>
        <dbReference type="ARBA" id="ARBA00022605"/>
    </source>
</evidence>